<dbReference type="AlphaFoldDB" id="A0A1G8KAA5"/>
<evidence type="ECO:0000259" key="2">
    <source>
        <dbReference type="Pfam" id="PF01882"/>
    </source>
</evidence>
<evidence type="ECO:0000313" key="3">
    <source>
        <dbReference type="EMBL" id="SDI40323.1"/>
    </source>
</evidence>
<gene>
    <name evidence="3" type="ORF">SAMN05216352_107131</name>
</gene>
<dbReference type="Proteomes" id="UP000199017">
    <property type="component" value="Unassembled WGS sequence"/>
</dbReference>
<feature type="transmembrane region" description="Helical" evidence="1">
    <location>
        <begin position="33"/>
        <end position="55"/>
    </location>
</feature>
<dbReference type="STRING" id="930129.SAMN05216352_107131"/>
<evidence type="ECO:0000313" key="4">
    <source>
        <dbReference type="Proteomes" id="UP000199017"/>
    </source>
</evidence>
<keyword evidence="1" id="KW-1133">Transmembrane helix</keyword>
<reference evidence="3 4" key="1">
    <citation type="submission" date="2016-10" db="EMBL/GenBank/DDBJ databases">
        <authorList>
            <person name="de Groot N.N."/>
        </authorList>
    </citation>
    <scope>NUCLEOTIDE SEQUENCE [LARGE SCALE GENOMIC DNA]</scope>
    <source>
        <strain evidence="4">P4B,CCM 7963,CECT 7998,DSM 25260,IBRC-M 10614,KCTC 13821</strain>
    </source>
</reference>
<evidence type="ECO:0000256" key="1">
    <source>
        <dbReference type="SAM" id="Phobius"/>
    </source>
</evidence>
<keyword evidence="1" id="KW-0472">Membrane</keyword>
<proteinExistence type="predicted"/>
<protein>
    <submittedName>
        <fullName evidence="3">Uncharacterized conserved protein, DUF58 family, contains vWF domain</fullName>
    </submittedName>
</protein>
<sequence length="397" mass="45734">MKLWGAVIKAIKLLSIFVMAGALYAYAMFQGGYVSWFLFYSVIVIVLFNAVFILYPLRFIEVERRIDRRLLSYNETVKVDLVLKKKIPFPLLFLSVYDEVPYGLRGQGQTSGTVFFFAAAKKLSYTYEVRANRRGEYHFSPIYLQAGDLFGFFQKERTVVLPVTLTVFPRLLPLRRWNTAQRDEQYSTLSVSSKSIEEAFSVAGVREYIPGDKMTSIDWKMSARAAKLVTKEFESQEGKGFLMVLENDKTDHWTEPFERAVEFAVSFIDYCYKQEIPVGFTLSARSEILIEEETKQSHFQQIYKELAKVKKEKISPNTTSAAKRFSGRSIVWISPGLTLQTLDVLQRIASPGKKLVVFYIPNETNNSLEKERLYHLQRQKVNAFAIQLKESSFEVTS</sequence>
<accession>A0A1G8KAA5</accession>
<keyword evidence="1" id="KW-0812">Transmembrane</keyword>
<feature type="domain" description="DUF58" evidence="2">
    <location>
        <begin position="205"/>
        <end position="323"/>
    </location>
</feature>
<organism evidence="3 4">
    <name type="scientific">Alteribacillus bidgolensis</name>
    <dbReference type="NCBI Taxonomy" id="930129"/>
    <lineage>
        <taxon>Bacteria</taxon>
        <taxon>Bacillati</taxon>
        <taxon>Bacillota</taxon>
        <taxon>Bacilli</taxon>
        <taxon>Bacillales</taxon>
        <taxon>Bacillaceae</taxon>
        <taxon>Alteribacillus</taxon>
    </lineage>
</organism>
<dbReference type="EMBL" id="FNDU01000007">
    <property type="protein sequence ID" value="SDI40323.1"/>
    <property type="molecule type" value="Genomic_DNA"/>
</dbReference>
<dbReference type="PANTHER" id="PTHR34351:SF2">
    <property type="entry name" value="DUF58 DOMAIN-CONTAINING PROTEIN"/>
    <property type="match status" value="1"/>
</dbReference>
<dbReference type="OrthoDB" id="140416at2"/>
<dbReference type="Pfam" id="PF01882">
    <property type="entry name" value="DUF58"/>
    <property type="match status" value="1"/>
</dbReference>
<feature type="transmembrane region" description="Helical" evidence="1">
    <location>
        <begin position="7"/>
        <end position="27"/>
    </location>
</feature>
<dbReference type="InterPro" id="IPR002881">
    <property type="entry name" value="DUF58"/>
</dbReference>
<dbReference type="PANTHER" id="PTHR34351">
    <property type="entry name" value="SLR1927 PROTEIN-RELATED"/>
    <property type="match status" value="1"/>
</dbReference>
<name>A0A1G8KAA5_9BACI</name>
<dbReference type="RefSeq" id="WP_091585579.1">
    <property type="nucleotide sequence ID" value="NZ_FNDU01000007.1"/>
</dbReference>
<keyword evidence="4" id="KW-1185">Reference proteome</keyword>